<dbReference type="SMART" id="SM00028">
    <property type="entry name" value="TPR"/>
    <property type="match status" value="4"/>
</dbReference>
<dbReference type="InterPro" id="IPR011990">
    <property type="entry name" value="TPR-like_helical_dom_sf"/>
</dbReference>
<dbReference type="Proteomes" id="UP000003844">
    <property type="component" value="Unassembled WGS sequence"/>
</dbReference>
<sequence length="847" mass="97700">MNRVTFSALCLILVIVISGCSRKKDTFINRNWHAVNTEFNTLYNGNLALEQGKEQVASSYNENFWEILPVERMQFSEEIVLPGTNRNEFFQAAEVKATKAIQKHSMLIKGREKNPQIDEAYLLLGKARYYDQRFIPALEAFNYILFKYPAGNTINHAQIWREKTNIRLQNTSLAIKNLKRILKAETLKDQDLADANAMLAQAYINMGSLDSALVPIRKAADFTKKDEEKGRFHFIEAQLYNQLQKRDSANFALEKVIELNRRIPREYLIHAELGKARNFNFSQQDHLALFEQLKELEENRENRPFMDKIYFQFAEYYNHLDSIDLATNYYNKSLKASSTDTFLQSVNYETLGNIYFENADYRLAGTYYDSTLTKIPTYTRDYFFIKRKRDNLQEVILYEDIAEKNDSILRLVTMGDEERLIFFTSYTDGLKEAAIAEAKKGNIPEQVPISRIPTGPGMPPALGGPNAGSNTFYFYNPVRVANGMRDFLQTWGSRELKDNWRLDSGNATSLSTEALDDVSNLIIANNPQFDPQTYLEQVPRDPKIIDSIAAQRNDAYYRLGLIYKEKFGENELALNKFKALLGFTFEERLVVPSTYYLYQIYLEEANLSEAEKYKQLVLTNYSDSRYAASIRNPGLAVELDDEVKDKYLELYGFFEEGNYVEVLELSEGYLEKYRDEDILPKISLLKAMATGRLYGFEAYKEALLQVATNYPQTESGKKAQDLYNTSLPKLANKEFQLTAENNLKLLYIFNNEEKPEALELKEKIELAITDLGYSKLSTSVDVYSADSIFVVVHKVADISKAEGFSELLRINKKYNLQKIPVIIASENYRIVQLHKNLEAYIELKEKQ</sequence>
<dbReference type="eggNOG" id="COG0457">
    <property type="taxonomic scope" value="Bacteria"/>
</dbReference>
<dbReference type="AlphaFoldDB" id="H2BUC9"/>
<protein>
    <submittedName>
        <fullName evidence="1">Protein involved in gliding motility SprE</fullName>
    </submittedName>
</protein>
<dbReference type="STRING" id="865937.Gilli_2130"/>
<proteinExistence type="predicted"/>
<dbReference type="InterPro" id="IPR019734">
    <property type="entry name" value="TPR_rpt"/>
</dbReference>
<dbReference type="EMBL" id="JH594606">
    <property type="protein sequence ID" value="EHQ02763.1"/>
    <property type="molecule type" value="Genomic_DNA"/>
</dbReference>
<dbReference type="SUPFAM" id="SSF48452">
    <property type="entry name" value="TPR-like"/>
    <property type="match status" value="2"/>
</dbReference>
<name>H2BUC9_GILLR</name>
<dbReference type="RefSeq" id="WP_006989073.1">
    <property type="nucleotide sequence ID" value="NZ_JH594606.1"/>
</dbReference>
<evidence type="ECO:0000313" key="1">
    <source>
        <dbReference type="EMBL" id="EHQ02763.1"/>
    </source>
</evidence>
<reference evidence="2" key="1">
    <citation type="journal article" date="2012" name="Stand. Genomic Sci.">
        <title>Genome sequence of the Antarctic rhodopsins-containing flavobacterium Gillisia limnaea type strain (R-8282(T)).</title>
        <authorList>
            <person name="Riedel T."/>
            <person name="Held B."/>
            <person name="Nolan M."/>
            <person name="Lucas S."/>
            <person name="Lapidus A."/>
            <person name="Tice H."/>
            <person name="Del Rio T.G."/>
            <person name="Cheng J.F."/>
            <person name="Han C."/>
            <person name="Tapia R."/>
            <person name="Goodwin L.A."/>
            <person name="Pitluck S."/>
            <person name="Liolios K."/>
            <person name="Mavromatis K."/>
            <person name="Pagani I."/>
            <person name="Ivanova N."/>
            <person name="Mikhailova N."/>
            <person name="Pati A."/>
            <person name="Chen A."/>
            <person name="Palaniappan K."/>
            <person name="Land M."/>
            <person name="Rohde M."/>
            <person name="Tindall B.J."/>
            <person name="Detter J.C."/>
            <person name="Goker M."/>
            <person name="Bristow J."/>
            <person name="Eisen J.A."/>
            <person name="Markowitz V."/>
            <person name="Hugenholtz P."/>
            <person name="Kyrpides N.C."/>
            <person name="Klenk H.P."/>
            <person name="Woyke T."/>
        </authorList>
    </citation>
    <scope>NUCLEOTIDE SEQUENCE [LARGE SCALE GENOMIC DNA]</scope>
    <source>
        <strain evidence="2">DSM 15749 / LMG 21470 / R-8282</strain>
    </source>
</reference>
<dbReference type="Gene3D" id="1.25.40.10">
    <property type="entry name" value="Tetratricopeptide repeat domain"/>
    <property type="match status" value="3"/>
</dbReference>
<dbReference type="PROSITE" id="PS51257">
    <property type="entry name" value="PROKAR_LIPOPROTEIN"/>
    <property type="match status" value="1"/>
</dbReference>
<dbReference type="HOGENOM" id="CLU_007706_1_0_10"/>
<keyword evidence="2" id="KW-1185">Reference proteome</keyword>
<evidence type="ECO:0000313" key="2">
    <source>
        <dbReference type="Proteomes" id="UP000003844"/>
    </source>
</evidence>
<gene>
    <name evidence="1" type="ORF">Gilli_2130</name>
</gene>
<dbReference type="OrthoDB" id="1522549at2"/>
<accession>H2BUC9</accession>
<organism evidence="1 2">
    <name type="scientific">Gillisia limnaea (strain DSM 15749 / LMG 21470 / R-8282)</name>
    <dbReference type="NCBI Taxonomy" id="865937"/>
    <lineage>
        <taxon>Bacteria</taxon>
        <taxon>Pseudomonadati</taxon>
        <taxon>Bacteroidota</taxon>
        <taxon>Flavobacteriia</taxon>
        <taxon>Flavobacteriales</taxon>
        <taxon>Flavobacteriaceae</taxon>
        <taxon>Gillisia</taxon>
    </lineage>
</organism>